<evidence type="ECO:0000256" key="1">
    <source>
        <dbReference type="ARBA" id="ARBA00023002"/>
    </source>
</evidence>
<evidence type="ECO:0000256" key="2">
    <source>
        <dbReference type="ARBA" id="ARBA00023033"/>
    </source>
</evidence>
<comment type="caution">
    <text evidence="5">The sequence shown here is derived from an EMBL/GenBank/DDBJ whole genome shotgun (WGS) entry which is preliminary data.</text>
</comment>
<dbReference type="InterPro" id="IPR036188">
    <property type="entry name" value="FAD/NAD-bd_sf"/>
</dbReference>
<dbReference type="PANTHER" id="PTHR13789">
    <property type="entry name" value="MONOOXYGENASE"/>
    <property type="match status" value="1"/>
</dbReference>
<sequence length="457" mass="48403">MNVIVIGGGVAGAASAIALRRLGVKVTVYEAYTEPAGQVGSFLSLASNGLRVLRSLGVLEQVQRAGIDMPGQRMWSSSGKLLGDVPRGRMSSDELHSVTLMRGALVEALRAEALAAGAVIVTSERLVDVVTIEEGVRAVFANGLMAEASLLIGADGIWSATRSLLDPDAPTPEYAGLYSISGISDGIATEPGVFNLTFARNGAFIHLAAPGGKVWWSAQISCPAQPELSLTDEEWLRRLAALYRHEQAPSAILEATTELHRPTLMHRLDAVPVRHNDRIALLGDAGHPVGAGQGASMALEDALVLAQSLATEPSAAAALSAYETARSARMAKMAKAASDNRDAKTAGPLTRRMRDLVMPVAVRLFYEKATAWLYTHDCGELPTSQPDGEFQVLQPRSAEKHTDAPTARPPLGLLLTSTQTAIKALGPQATFRWGRRSRSQPPSVEGEATRSRAGRGG</sequence>
<evidence type="ECO:0000313" key="5">
    <source>
        <dbReference type="EMBL" id="MFC4463817.1"/>
    </source>
</evidence>
<dbReference type="Pfam" id="PF01494">
    <property type="entry name" value="FAD_binding_3"/>
    <property type="match status" value="1"/>
</dbReference>
<dbReference type="RefSeq" id="WP_386337459.1">
    <property type="nucleotide sequence ID" value="NZ_JBHSFG010000009.1"/>
</dbReference>
<organism evidence="5 6">
    <name type="scientific">Streptomyces xiangluensis</name>
    <dbReference type="NCBI Taxonomy" id="2665720"/>
    <lineage>
        <taxon>Bacteria</taxon>
        <taxon>Bacillati</taxon>
        <taxon>Actinomycetota</taxon>
        <taxon>Actinomycetes</taxon>
        <taxon>Kitasatosporales</taxon>
        <taxon>Streptomycetaceae</taxon>
        <taxon>Streptomyces</taxon>
    </lineage>
</organism>
<dbReference type="InterPro" id="IPR002938">
    <property type="entry name" value="FAD-bd"/>
</dbReference>
<keyword evidence="1" id="KW-0560">Oxidoreductase</keyword>
<dbReference type="Proteomes" id="UP001596012">
    <property type="component" value="Unassembled WGS sequence"/>
</dbReference>
<dbReference type="PRINTS" id="PR00420">
    <property type="entry name" value="RNGMNOXGNASE"/>
</dbReference>
<reference evidence="6" key="1">
    <citation type="journal article" date="2019" name="Int. J. Syst. Evol. Microbiol.">
        <title>The Global Catalogue of Microorganisms (GCM) 10K type strain sequencing project: providing services to taxonomists for standard genome sequencing and annotation.</title>
        <authorList>
            <consortium name="The Broad Institute Genomics Platform"/>
            <consortium name="The Broad Institute Genome Sequencing Center for Infectious Disease"/>
            <person name="Wu L."/>
            <person name="Ma J."/>
        </authorList>
    </citation>
    <scope>NUCLEOTIDE SEQUENCE [LARGE SCALE GENOMIC DNA]</scope>
    <source>
        <strain evidence="6">DT43</strain>
    </source>
</reference>
<evidence type="ECO:0000256" key="3">
    <source>
        <dbReference type="SAM" id="MobiDB-lite"/>
    </source>
</evidence>
<dbReference type="SUPFAM" id="SSF51905">
    <property type="entry name" value="FAD/NAD(P)-binding domain"/>
    <property type="match status" value="1"/>
</dbReference>
<dbReference type="InterPro" id="IPR050493">
    <property type="entry name" value="FAD-dep_Monooxygenase_BioMet"/>
</dbReference>
<keyword evidence="2" id="KW-0503">Monooxygenase</keyword>
<evidence type="ECO:0000313" key="6">
    <source>
        <dbReference type="Proteomes" id="UP001596012"/>
    </source>
</evidence>
<feature type="region of interest" description="Disordered" evidence="3">
    <location>
        <begin position="427"/>
        <end position="457"/>
    </location>
</feature>
<dbReference type="Gene3D" id="3.50.50.60">
    <property type="entry name" value="FAD/NAD(P)-binding domain"/>
    <property type="match status" value="1"/>
</dbReference>
<gene>
    <name evidence="5" type="ORF">ACFPH6_04400</name>
</gene>
<name>A0ABV8YH04_9ACTN</name>
<protein>
    <submittedName>
        <fullName evidence="5">FAD-dependent oxidoreductase</fullName>
    </submittedName>
</protein>
<dbReference type="PANTHER" id="PTHR13789:SF309">
    <property type="entry name" value="PUTATIVE (AFU_ORTHOLOGUE AFUA_6G14510)-RELATED"/>
    <property type="match status" value="1"/>
</dbReference>
<accession>A0ABV8YH04</accession>
<dbReference type="EMBL" id="JBHSFG010000009">
    <property type="protein sequence ID" value="MFC4463817.1"/>
    <property type="molecule type" value="Genomic_DNA"/>
</dbReference>
<evidence type="ECO:0000259" key="4">
    <source>
        <dbReference type="Pfam" id="PF01494"/>
    </source>
</evidence>
<proteinExistence type="predicted"/>
<keyword evidence="6" id="KW-1185">Reference proteome</keyword>
<feature type="domain" description="FAD-binding" evidence="4">
    <location>
        <begin position="2"/>
        <end position="335"/>
    </location>
</feature>